<evidence type="ECO:0000256" key="1">
    <source>
        <dbReference type="SAM" id="Coils"/>
    </source>
</evidence>
<feature type="coiled-coil region" evidence="1">
    <location>
        <begin position="123"/>
        <end position="206"/>
    </location>
</feature>
<evidence type="ECO:0000256" key="2">
    <source>
        <dbReference type="SAM" id="MobiDB-lite"/>
    </source>
</evidence>
<feature type="compositionally biased region" description="Polar residues" evidence="2">
    <location>
        <begin position="360"/>
        <end position="374"/>
    </location>
</feature>
<reference evidence="3" key="1">
    <citation type="submission" date="2022-01" db="EMBL/GenBank/DDBJ databases">
        <title>Genome Sequence Resource for Two Populations of Ditylenchus destructor, the Migratory Endoparasitic Phytonematode.</title>
        <authorList>
            <person name="Zhang H."/>
            <person name="Lin R."/>
            <person name="Xie B."/>
        </authorList>
    </citation>
    <scope>NUCLEOTIDE SEQUENCE</scope>
    <source>
        <strain evidence="3">BazhouSP</strain>
    </source>
</reference>
<accession>A0AAD4MF87</accession>
<keyword evidence="1" id="KW-0175">Coiled coil</keyword>
<organism evidence="3 4">
    <name type="scientific">Ditylenchus destructor</name>
    <dbReference type="NCBI Taxonomy" id="166010"/>
    <lineage>
        <taxon>Eukaryota</taxon>
        <taxon>Metazoa</taxon>
        <taxon>Ecdysozoa</taxon>
        <taxon>Nematoda</taxon>
        <taxon>Chromadorea</taxon>
        <taxon>Rhabditida</taxon>
        <taxon>Tylenchina</taxon>
        <taxon>Tylenchomorpha</taxon>
        <taxon>Sphaerularioidea</taxon>
        <taxon>Anguinidae</taxon>
        <taxon>Anguininae</taxon>
        <taxon>Ditylenchus</taxon>
    </lineage>
</organism>
<evidence type="ECO:0000313" key="3">
    <source>
        <dbReference type="EMBL" id="KAI1691657.1"/>
    </source>
</evidence>
<evidence type="ECO:0000313" key="4">
    <source>
        <dbReference type="Proteomes" id="UP001201812"/>
    </source>
</evidence>
<feature type="region of interest" description="Disordered" evidence="2">
    <location>
        <begin position="330"/>
        <end position="374"/>
    </location>
</feature>
<protein>
    <submittedName>
        <fullName evidence="3">Uncharacterized protein</fullName>
    </submittedName>
</protein>
<name>A0AAD4MF87_9BILA</name>
<keyword evidence="4" id="KW-1185">Reference proteome</keyword>
<feature type="compositionally biased region" description="Basic and acidic residues" evidence="2">
    <location>
        <begin position="341"/>
        <end position="353"/>
    </location>
</feature>
<gene>
    <name evidence="3" type="ORF">DdX_21741</name>
</gene>
<proteinExistence type="predicted"/>
<dbReference type="AlphaFoldDB" id="A0AAD4MF87"/>
<dbReference type="Proteomes" id="UP001201812">
    <property type="component" value="Unassembled WGS sequence"/>
</dbReference>
<feature type="region of interest" description="Disordered" evidence="2">
    <location>
        <begin position="55"/>
        <end position="91"/>
    </location>
</feature>
<sequence>MTDEKRLSISAKISYKSVQPKPGTLEYDAASSSFILSFPGTVCKVRLGLKSEMLKNNIPPQLPNESKVPKPASEDTNRCATVAGPPTESIRHKGGFAMQKQIYPTGTTEVNGQLGDDSAPATNKAVKQELDESKAEMDAAQMRVKNLEESTCDLEKKLQSSEAEKQQLTNELHTLEAKNQESLERIRKLEQELSNSQDKIRDLEAKFAQTEVGQVLAVMKEKVDKLENGEISRLQKEVAKLSNENAKVKLDLCNSQKRLNASEKQNSDIIQDKAKMEEQLAGWQRYHRDIWNVAKFGDEISKENQEPTNSESWQQCVYVPRRCFGNVVNEQNHESGSIGEPAKRARIDTKKEPDEDDAKNATNVASGSKAVMNS</sequence>
<comment type="caution">
    <text evidence="3">The sequence shown here is derived from an EMBL/GenBank/DDBJ whole genome shotgun (WGS) entry which is preliminary data.</text>
</comment>
<dbReference type="EMBL" id="JAKKPZ010000887">
    <property type="protein sequence ID" value="KAI1691657.1"/>
    <property type="molecule type" value="Genomic_DNA"/>
</dbReference>
<feature type="coiled-coil region" evidence="1">
    <location>
        <begin position="231"/>
        <end position="279"/>
    </location>
</feature>